<dbReference type="AlphaFoldDB" id="A0A0A0NNG2"/>
<dbReference type="RefSeq" id="WP_020869325.1">
    <property type="nucleotide sequence ID" value="NC_022785.1"/>
</dbReference>
<evidence type="ECO:0000313" key="2">
    <source>
        <dbReference type="Proteomes" id="UP000281594"/>
    </source>
</evidence>
<proteinExistence type="predicted"/>
<dbReference type="KEGG" id="src:M271_21830"/>
<gene>
    <name evidence="1" type="ORF">D3C57_121760</name>
</gene>
<dbReference type="HOGENOM" id="CLU_166208_0_0_11"/>
<reference evidence="1 2" key="1">
    <citation type="journal article" date="2018" name="J. Biol. Chem.">
        <title>Discovery of the actinoplanic acid pathway in Streptomyces rapamycinicus reveals a genetically conserved synergism with rapamycin.</title>
        <authorList>
            <person name="Mrak P."/>
            <person name="Krastel P."/>
            <person name="Pivk Lukancic P."/>
            <person name="Tao J."/>
            <person name="Pistorius D."/>
            <person name="Moore C.M."/>
        </authorList>
    </citation>
    <scope>NUCLEOTIDE SEQUENCE [LARGE SCALE GENOMIC DNA]</scope>
    <source>
        <strain evidence="1 2">NRRL 5491</strain>
    </source>
</reference>
<comment type="caution">
    <text evidence="1">The sequence shown here is derived from an EMBL/GenBank/DDBJ whole genome shotgun (WGS) entry which is preliminary data.</text>
</comment>
<organism evidence="1 2">
    <name type="scientific">Streptomyces rapamycinicus (strain ATCC 29253 / DSM 41530 / NRRL 5491 / AYB-994)</name>
    <name type="common">Streptomyces hygroscopicus (strain ATCC 29253)</name>
    <dbReference type="NCBI Taxonomy" id="1343740"/>
    <lineage>
        <taxon>Bacteria</taxon>
        <taxon>Bacillati</taxon>
        <taxon>Actinomycetota</taxon>
        <taxon>Actinomycetes</taxon>
        <taxon>Kitasatosporales</taxon>
        <taxon>Streptomycetaceae</taxon>
        <taxon>Streptomyces</taxon>
        <taxon>Streptomyces violaceusniger group</taxon>
    </lineage>
</organism>
<sequence>MNDALTLHELAVPLTLDELAVPLRALRLLAADFGHLPAPCAHVSTIYPNQLKLSFHDGLTDFETWRDALGIAPDAVDCREQGGGQTRALSLTTDYAGAELRLVAYGDVLAPATAAGRDVR</sequence>
<dbReference type="Proteomes" id="UP000281594">
    <property type="component" value="Unassembled WGS sequence"/>
</dbReference>
<protein>
    <submittedName>
        <fullName evidence="1">Uncharacterized protein</fullName>
    </submittedName>
</protein>
<dbReference type="EMBL" id="QYCY01000001">
    <property type="protein sequence ID" value="RLV81055.1"/>
    <property type="molecule type" value="Genomic_DNA"/>
</dbReference>
<dbReference type="STRING" id="1343740.M271_21830"/>
<dbReference type="eggNOG" id="ENOG5031QXD">
    <property type="taxonomic scope" value="Bacteria"/>
</dbReference>
<name>A0A0A0NNG2_STRRN</name>
<evidence type="ECO:0000313" key="1">
    <source>
        <dbReference type="EMBL" id="RLV81055.1"/>
    </source>
</evidence>
<accession>A0A0A0NNG2</accession>